<dbReference type="Pfam" id="PF11578">
    <property type="entry name" value="DUF3237"/>
    <property type="match status" value="1"/>
</dbReference>
<protein>
    <recommendedName>
        <fullName evidence="4">Scytalone dehydratase</fullName>
    </recommendedName>
</protein>
<gene>
    <name evidence="2" type="ORF">BJX67DRAFT_375758</name>
</gene>
<dbReference type="InterPro" id="IPR020915">
    <property type="entry name" value="UPF0311"/>
</dbReference>
<comment type="caution">
    <text evidence="2">The sequence shown here is derived from an EMBL/GenBank/DDBJ whole genome shotgun (WGS) entry which is preliminary data.</text>
</comment>
<evidence type="ECO:0008006" key="4">
    <source>
        <dbReference type="Google" id="ProtNLM"/>
    </source>
</evidence>
<dbReference type="EMBL" id="JBFXLQ010000082">
    <property type="protein sequence ID" value="KAL2860850.1"/>
    <property type="molecule type" value="Genomic_DNA"/>
</dbReference>
<reference evidence="2 3" key="1">
    <citation type="submission" date="2024-07" db="EMBL/GenBank/DDBJ databases">
        <title>Section-level genome sequencing and comparative genomics of Aspergillus sections Usti and Cavernicolus.</title>
        <authorList>
            <consortium name="Lawrence Berkeley National Laboratory"/>
            <person name="Nybo J.L."/>
            <person name="Vesth T.C."/>
            <person name="Theobald S."/>
            <person name="Frisvad J.C."/>
            <person name="Larsen T.O."/>
            <person name="Kjaerboelling I."/>
            <person name="Rothschild-Mancinelli K."/>
            <person name="Lyhne E.K."/>
            <person name="Kogle M.E."/>
            <person name="Barry K."/>
            <person name="Clum A."/>
            <person name="Na H."/>
            <person name="Ledsgaard L."/>
            <person name="Lin J."/>
            <person name="Lipzen A."/>
            <person name="Kuo A."/>
            <person name="Riley R."/>
            <person name="Mondo S."/>
            <person name="Labutti K."/>
            <person name="Haridas S."/>
            <person name="Pangalinan J."/>
            <person name="Salamov A.A."/>
            <person name="Simmons B.A."/>
            <person name="Magnuson J.K."/>
            <person name="Chen J."/>
            <person name="Drula E."/>
            <person name="Henrissat B."/>
            <person name="Wiebenga A."/>
            <person name="Lubbers R.J."/>
            <person name="Gomes A.C."/>
            <person name="Macurrencykelacurrency M.R."/>
            <person name="Stajich J."/>
            <person name="Grigoriev I.V."/>
            <person name="Mortensen U.H."/>
            <person name="De Vries R.P."/>
            <person name="Baker S.E."/>
            <person name="Andersen M.R."/>
        </authorList>
    </citation>
    <scope>NUCLEOTIDE SEQUENCE [LARGE SCALE GENOMIC DNA]</scope>
    <source>
        <strain evidence="2 3">CBS 449.75</strain>
    </source>
</reference>
<accession>A0ABR4L8P7</accession>
<proteinExistence type="predicted"/>
<dbReference type="GeneID" id="98146818"/>
<name>A0ABR4L8P7_9EURO</name>
<evidence type="ECO:0000256" key="1">
    <source>
        <dbReference type="SAM" id="SignalP"/>
    </source>
</evidence>
<evidence type="ECO:0000313" key="2">
    <source>
        <dbReference type="EMBL" id="KAL2860850.1"/>
    </source>
</evidence>
<dbReference type="Proteomes" id="UP001610432">
    <property type="component" value="Unassembled WGS sequence"/>
</dbReference>
<sequence>MLRRVLGLAVAALTIYTPAQIPCVAAADPPAPELSFLYTAFANCKGSVMNEDGPRGTRNAIPIVGGNFTGPRMSGQILDLGADWGIVDPKTGIFSADTRYNLRTDDGADIFVQTSGPTSPSGELHLRLLFETGHENYYWLNNIVAIGTLTQVESVDDLSVLRIDAWNVSRHQQRRWNFNDEQS</sequence>
<organism evidence="2 3">
    <name type="scientific">Aspergillus lucknowensis</name>
    <dbReference type="NCBI Taxonomy" id="176173"/>
    <lineage>
        <taxon>Eukaryota</taxon>
        <taxon>Fungi</taxon>
        <taxon>Dikarya</taxon>
        <taxon>Ascomycota</taxon>
        <taxon>Pezizomycotina</taxon>
        <taxon>Eurotiomycetes</taxon>
        <taxon>Eurotiomycetidae</taxon>
        <taxon>Eurotiales</taxon>
        <taxon>Aspergillaceae</taxon>
        <taxon>Aspergillus</taxon>
        <taxon>Aspergillus subgen. Nidulantes</taxon>
    </lineage>
</organism>
<keyword evidence="3" id="KW-1185">Reference proteome</keyword>
<dbReference type="PANTHER" id="PTHR37315:SF1">
    <property type="entry name" value="UPF0311 PROTEIN BLR7842"/>
    <property type="match status" value="1"/>
</dbReference>
<dbReference type="PANTHER" id="PTHR37315">
    <property type="entry name" value="UPF0311 PROTEIN BLR7842"/>
    <property type="match status" value="1"/>
</dbReference>
<dbReference type="RefSeq" id="XP_070880744.1">
    <property type="nucleotide sequence ID" value="XM_071031746.1"/>
</dbReference>
<keyword evidence="1" id="KW-0732">Signal</keyword>
<dbReference type="Gene3D" id="2.40.160.20">
    <property type="match status" value="1"/>
</dbReference>
<feature type="chain" id="PRO_5045084582" description="Scytalone dehydratase" evidence="1">
    <location>
        <begin position="27"/>
        <end position="183"/>
    </location>
</feature>
<evidence type="ECO:0000313" key="3">
    <source>
        <dbReference type="Proteomes" id="UP001610432"/>
    </source>
</evidence>
<feature type="signal peptide" evidence="1">
    <location>
        <begin position="1"/>
        <end position="26"/>
    </location>
</feature>